<comment type="caution">
    <text evidence="2">The sequence shown here is derived from an EMBL/GenBank/DDBJ whole genome shotgun (WGS) entry which is preliminary data.</text>
</comment>
<dbReference type="EMBL" id="NISI01000011">
    <property type="protein sequence ID" value="OWR02070.1"/>
    <property type="molecule type" value="Genomic_DNA"/>
</dbReference>
<keyword evidence="3" id="KW-1185">Reference proteome</keyword>
<feature type="transmembrane region" description="Helical" evidence="1">
    <location>
        <begin position="46"/>
        <end position="67"/>
    </location>
</feature>
<reference evidence="2 3" key="1">
    <citation type="journal article" date="2007" name="Int. J. Syst. Evol. Microbiol.">
        <title>Description of Pelomonas aquatica sp. nov. and Pelomonas puraquae sp. nov., isolated from industrial and haemodialysis water.</title>
        <authorList>
            <person name="Gomila M."/>
            <person name="Bowien B."/>
            <person name="Falsen E."/>
            <person name="Moore E.R."/>
            <person name="Lalucat J."/>
        </authorList>
    </citation>
    <scope>NUCLEOTIDE SEQUENCE [LARGE SCALE GENOMIC DNA]</scope>
    <source>
        <strain evidence="2 3">CCUG 52769</strain>
    </source>
</reference>
<accession>A0A254N2J4</accession>
<evidence type="ECO:0000256" key="1">
    <source>
        <dbReference type="SAM" id="Phobius"/>
    </source>
</evidence>
<name>A0A254N2J4_9BURK</name>
<proteinExistence type="predicted"/>
<keyword evidence="1" id="KW-0812">Transmembrane</keyword>
<protein>
    <submittedName>
        <fullName evidence="2">Uncharacterized protein</fullName>
    </submittedName>
</protein>
<dbReference type="Proteomes" id="UP000197446">
    <property type="component" value="Unassembled WGS sequence"/>
</dbReference>
<keyword evidence="1" id="KW-1133">Transmembrane helix</keyword>
<feature type="transmembrane region" description="Helical" evidence="1">
    <location>
        <begin position="6"/>
        <end position="25"/>
    </location>
</feature>
<evidence type="ECO:0000313" key="2">
    <source>
        <dbReference type="EMBL" id="OWR02070.1"/>
    </source>
</evidence>
<dbReference type="RefSeq" id="WP_088485458.1">
    <property type="nucleotide sequence ID" value="NZ_JBCNLH010000009.1"/>
</dbReference>
<dbReference type="OrthoDB" id="8666115at2"/>
<organism evidence="2 3">
    <name type="scientific">Roseateles puraquae</name>
    <dbReference type="NCBI Taxonomy" id="431059"/>
    <lineage>
        <taxon>Bacteria</taxon>
        <taxon>Pseudomonadati</taxon>
        <taxon>Pseudomonadota</taxon>
        <taxon>Betaproteobacteria</taxon>
        <taxon>Burkholderiales</taxon>
        <taxon>Sphaerotilaceae</taxon>
        <taxon>Roseateles</taxon>
    </lineage>
</organism>
<gene>
    <name evidence="2" type="ORF">CDO81_22030</name>
</gene>
<keyword evidence="1" id="KW-0472">Membrane</keyword>
<sequence>MVDWVLVVFVLFKGAVFAAGMYFAIKWHFDREKQWADRGALLRMGAKFAVAFVLLLVAVLALTFGVARALGMDLSLP</sequence>
<evidence type="ECO:0000313" key="3">
    <source>
        <dbReference type="Proteomes" id="UP000197446"/>
    </source>
</evidence>
<dbReference type="AlphaFoldDB" id="A0A254N2J4"/>